<comment type="caution">
    <text evidence="2">The sequence shown here is derived from an EMBL/GenBank/DDBJ whole genome shotgun (WGS) entry which is preliminary data.</text>
</comment>
<feature type="region of interest" description="Disordered" evidence="1">
    <location>
        <begin position="727"/>
        <end position="767"/>
    </location>
</feature>
<proteinExistence type="predicted"/>
<dbReference type="EMBL" id="JAFHKP010000032">
    <property type="protein sequence ID" value="KAG5470977.1"/>
    <property type="molecule type" value="Genomic_DNA"/>
</dbReference>
<dbReference type="GeneID" id="94169554"/>
<organism evidence="2 3">
    <name type="scientific">Leishmania enriettii</name>
    <dbReference type="NCBI Taxonomy" id="5663"/>
    <lineage>
        <taxon>Eukaryota</taxon>
        <taxon>Discoba</taxon>
        <taxon>Euglenozoa</taxon>
        <taxon>Kinetoplastea</taxon>
        <taxon>Metakinetoplastina</taxon>
        <taxon>Trypanosomatida</taxon>
        <taxon>Trypanosomatidae</taxon>
        <taxon>Leishmaniinae</taxon>
        <taxon>Leishmania</taxon>
    </lineage>
</organism>
<sequence length="767" mass="83693">MAALKHASAIAEITSLLACGGDYVKKGTQTLSVPSVYATLDALERLWQAQRVQQQLSDGGLAQGLRHYHAVYEASARCVPLSTVRWEQWLAGLSEPGDQSPMSPGTNELSSTRSPQVQRVQRELIASYWHLYRRLCWGSRGAAKAGLAAVLEEAGSAVLVLSSLATTDGAPRLVELEAALAMPLQAFARVAGESAHLFADYPLIGVVERRWLNEVVLPALGDSAEPVVEVLVRRSFKRDLRVPSVALPELLREYEEDEVDGRKVMDILALGQATLRSSWMRAASSLHALKAGIPERAGPAAVSATPDTPSRACSTRLTELEEDLLKVLAKVPKGEGCLPALGLLMQRLIEENQEGCASAGPWHGLNGSQTQFYLHLLHQWFAMYVSSNHRWTVSNMFAASDDADLWTFLLDRHSVCLTWALLPVLPAWQNPTTCTHVEERLGYLNGLSVRVDKLRAIFYSVAHCTQLYQAAVSAFTTKEKLNARLKTAAAAAHLWMKEIGVETFCRALLNDLLDAIAHWEEAQGERDPRVQQRALMVEAELKLVLYDTMAMLQCPERSTERLEKLVEAALDTCNVWGASEREVSGCTRRERDDLALPVVGIVGRCIHRISATLRRDVAATTPVTEAQASLYRRVVRWLKRGIGATASIGGDTSALWDEWMSLVSIPIPSAEHPSNGGVAGAGYTPALLGYAVPSTTRAGSFRRTAASGGLDDLCWERRTVAKAVRRAVETGTSVEDSGGDDAAISIDTARSGEEEQGQQPLKKARVE</sequence>
<keyword evidence="3" id="KW-1185">Reference proteome</keyword>
<feature type="compositionally biased region" description="Polar residues" evidence="1">
    <location>
        <begin position="100"/>
        <end position="114"/>
    </location>
</feature>
<gene>
    <name evidence="2" type="ORF">CUR178_02284</name>
</gene>
<dbReference type="AlphaFoldDB" id="A0A836KFP1"/>
<dbReference type="OrthoDB" id="272430at2759"/>
<protein>
    <submittedName>
        <fullName evidence="2">Uncharacterized protein</fullName>
    </submittedName>
</protein>
<evidence type="ECO:0000313" key="3">
    <source>
        <dbReference type="Proteomes" id="UP000674179"/>
    </source>
</evidence>
<dbReference type="Proteomes" id="UP000674179">
    <property type="component" value="Chromosome 32"/>
</dbReference>
<accession>A0A836KFP1</accession>
<evidence type="ECO:0000313" key="2">
    <source>
        <dbReference type="EMBL" id="KAG5470977.1"/>
    </source>
</evidence>
<feature type="region of interest" description="Disordered" evidence="1">
    <location>
        <begin position="95"/>
        <end position="114"/>
    </location>
</feature>
<name>A0A836KFP1_LEIEN</name>
<evidence type="ECO:0000256" key="1">
    <source>
        <dbReference type="SAM" id="MobiDB-lite"/>
    </source>
</evidence>
<dbReference type="RefSeq" id="XP_067690147.1">
    <property type="nucleotide sequence ID" value="XM_067834044.1"/>
</dbReference>
<reference evidence="2 3" key="1">
    <citation type="submission" date="2021-02" db="EMBL/GenBank/DDBJ databases">
        <title>Leishmania (Mundinia) enrietti genome sequencing and assembly.</title>
        <authorList>
            <person name="Almutairi H."/>
            <person name="Gatherer D."/>
        </authorList>
    </citation>
    <scope>NUCLEOTIDE SEQUENCE [LARGE SCALE GENOMIC DNA]</scope>
    <source>
        <strain evidence="2">CUR178</strain>
    </source>
</reference>
<dbReference type="KEGG" id="lenr:94169554"/>